<sequence>MDGIGGSLSVGAGYSVGSEAPSQGLDQLIQDIRDKIQAKRGEGSQGSGGAQGAGGGESLEELLEKLKKLLEERAALEAKDPGGTSGQGRIQMGGGDSPGSIAF</sequence>
<feature type="compositionally biased region" description="Basic and acidic residues" evidence="1">
    <location>
        <begin position="31"/>
        <end position="42"/>
    </location>
</feature>
<feature type="compositionally biased region" description="Gly residues" evidence="1">
    <location>
        <begin position="83"/>
        <end position="97"/>
    </location>
</feature>
<name>A0A5D3GJ17_9PSED</name>
<protein>
    <submittedName>
        <fullName evidence="2">Type III secretion protein</fullName>
    </submittedName>
</protein>
<feature type="region of interest" description="Disordered" evidence="1">
    <location>
        <begin position="73"/>
        <end position="103"/>
    </location>
</feature>
<gene>
    <name evidence="2" type="ORF">FXO26_03690</name>
</gene>
<dbReference type="AlphaFoldDB" id="A0A5D3GJ17"/>
<evidence type="ECO:0000313" key="2">
    <source>
        <dbReference type="EMBL" id="TYK60230.1"/>
    </source>
</evidence>
<feature type="region of interest" description="Disordered" evidence="1">
    <location>
        <begin position="1"/>
        <end position="58"/>
    </location>
</feature>
<evidence type="ECO:0000313" key="3">
    <source>
        <dbReference type="Proteomes" id="UP000324029"/>
    </source>
</evidence>
<dbReference type="Proteomes" id="UP000324029">
    <property type="component" value="Unassembled WGS sequence"/>
</dbReference>
<reference evidence="2 3" key="2">
    <citation type="submission" date="2019-08" db="EMBL/GenBank/DDBJ databases">
        <authorList>
            <person name="Brilhante M."/>
            <person name="Perreten V."/>
        </authorList>
    </citation>
    <scope>NUCLEOTIDE SEQUENCE [LARGE SCALE GENOMIC DNA]</scope>
    <source>
        <strain evidence="2 3">MCP106</strain>
    </source>
</reference>
<dbReference type="EMBL" id="VSRO01000001">
    <property type="protein sequence ID" value="TYK60230.1"/>
    <property type="molecule type" value="Genomic_DNA"/>
</dbReference>
<organism evidence="2 3">
    <name type="scientific">Pseudomonas synxantha</name>
    <dbReference type="NCBI Taxonomy" id="47883"/>
    <lineage>
        <taxon>Bacteria</taxon>
        <taxon>Pseudomonadati</taxon>
        <taxon>Pseudomonadota</taxon>
        <taxon>Gammaproteobacteria</taxon>
        <taxon>Pseudomonadales</taxon>
        <taxon>Pseudomonadaceae</taxon>
        <taxon>Pseudomonas</taxon>
    </lineage>
</organism>
<reference evidence="2 3" key="1">
    <citation type="submission" date="2019-08" db="EMBL/GenBank/DDBJ databases">
        <title>Subclass B2 metallo-beta lactamase from Pseudomonas synxantha.</title>
        <authorList>
            <person name="Poirel L."/>
            <person name="Palmieri M."/>
            <person name="Masseron A."/>
            <person name="Perreten V."/>
            <person name="Nordman P."/>
        </authorList>
    </citation>
    <scope>NUCLEOTIDE SEQUENCE [LARGE SCALE GENOMIC DNA]</scope>
    <source>
        <strain evidence="2 3">MCP106</strain>
    </source>
</reference>
<comment type="caution">
    <text evidence="2">The sequence shown here is derived from an EMBL/GenBank/DDBJ whole genome shotgun (WGS) entry which is preliminary data.</text>
</comment>
<accession>A0A5D3GJ17</accession>
<feature type="compositionally biased region" description="Gly residues" evidence="1">
    <location>
        <begin position="43"/>
        <end position="57"/>
    </location>
</feature>
<proteinExistence type="predicted"/>
<evidence type="ECO:0000256" key="1">
    <source>
        <dbReference type="SAM" id="MobiDB-lite"/>
    </source>
</evidence>
<dbReference type="RefSeq" id="WP_032877482.1">
    <property type="nucleotide sequence ID" value="NZ_VSRO01000001.1"/>
</dbReference>